<reference evidence="3" key="2">
    <citation type="submission" date="2023-11" db="UniProtKB">
        <authorList>
            <consortium name="WormBaseParasite"/>
        </authorList>
    </citation>
    <scope>IDENTIFICATION</scope>
</reference>
<protein>
    <recommendedName>
        <fullName evidence="4">Secreted protein</fullName>
    </recommendedName>
</protein>
<accession>A0AA85J4W2</accession>
<feature type="signal peptide" evidence="1">
    <location>
        <begin position="1"/>
        <end position="22"/>
    </location>
</feature>
<dbReference type="AlphaFoldDB" id="A0AA85J4W2"/>
<dbReference type="WBParaSite" id="TREG1_133130.1">
    <property type="protein sequence ID" value="TREG1_133130.1"/>
    <property type="gene ID" value="TREG1_133130"/>
</dbReference>
<organism evidence="2 3">
    <name type="scientific">Trichobilharzia regenti</name>
    <name type="common">Nasal bird schistosome</name>
    <dbReference type="NCBI Taxonomy" id="157069"/>
    <lineage>
        <taxon>Eukaryota</taxon>
        <taxon>Metazoa</taxon>
        <taxon>Spiralia</taxon>
        <taxon>Lophotrochozoa</taxon>
        <taxon>Platyhelminthes</taxon>
        <taxon>Trematoda</taxon>
        <taxon>Digenea</taxon>
        <taxon>Strigeidida</taxon>
        <taxon>Schistosomatoidea</taxon>
        <taxon>Schistosomatidae</taxon>
        <taxon>Trichobilharzia</taxon>
    </lineage>
</organism>
<evidence type="ECO:0000256" key="1">
    <source>
        <dbReference type="SAM" id="SignalP"/>
    </source>
</evidence>
<evidence type="ECO:0000313" key="2">
    <source>
        <dbReference type="Proteomes" id="UP000050795"/>
    </source>
</evidence>
<feature type="chain" id="PRO_5041734883" description="Secreted protein" evidence="1">
    <location>
        <begin position="23"/>
        <end position="76"/>
    </location>
</feature>
<sequence>MSFWSLLLCFVLLSTSGIQVDADMPAPQWQPRYRLFTYTQGYSTVQCSCLRILSHAELRRVLPPPTSKCPRCRYVA</sequence>
<keyword evidence="1" id="KW-0732">Signal</keyword>
<evidence type="ECO:0008006" key="4">
    <source>
        <dbReference type="Google" id="ProtNLM"/>
    </source>
</evidence>
<reference evidence="2" key="1">
    <citation type="submission" date="2022-06" db="EMBL/GenBank/DDBJ databases">
        <authorList>
            <person name="Berger JAMES D."/>
            <person name="Berger JAMES D."/>
        </authorList>
    </citation>
    <scope>NUCLEOTIDE SEQUENCE [LARGE SCALE GENOMIC DNA]</scope>
</reference>
<name>A0AA85J4W2_TRIRE</name>
<proteinExistence type="predicted"/>
<keyword evidence="2" id="KW-1185">Reference proteome</keyword>
<dbReference type="Proteomes" id="UP000050795">
    <property type="component" value="Unassembled WGS sequence"/>
</dbReference>
<evidence type="ECO:0000313" key="3">
    <source>
        <dbReference type="WBParaSite" id="TREG1_133130.1"/>
    </source>
</evidence>